<feature type="compositionally biased region" description="Polar residues" evidence="5">
    <location>
        <begin position="201"/>
        <end position="218"/>
    </location>
</feature>
<feature type="compositionally biased region" description="Polar residues" evidence="5">
    <location>
        <begin position="31"/>
        <end position="43"/>
    </location>
</feature>
<dbReference type="EMBL" id="LATX01001708">
    <property type="protein sequence ID" value="KTB39102.1"/>
    <property type="molecule type" value="Genomic_DNA"/>
</dbReference>
<dbReference type="Proteomes" id="UP000054988">
    <property type="component" value="Unassembled WGS sequence"/>
</dbReference>
<comment type="subcellular location">
    <subcellularLocation>
        <location evidence="1">Nucleus</location>
    </subcellularLocation>
</comment>
<comment type="caution">
    <text evidence="7">The sequence shown here is derived from an EMBL/GenBank/DDBJ whole genome shotgun (WGS) entry which is preliminary data.</text>
</comment>
<proteinExistence type="inferred from homology"/>
<feature type="compositionally biased region" description="Polar residues" evidence="5">
    <location>
        <begin position="141"/>
        <end position="162"/>
    </location>
</feature>
<name>A0A0W0FRY4_MONRR</name>
<feature type="compositionally biased region" description="Gly residues" evidence="5">
    <location>
        <begin position="491"/>
        <end position="503"/>
    </location>
</feature>
<evidence type="ECO:0000313" key="7">
    <source>
        <dbReference type="EMBL" id="KTB39102.1"/>
    </source>
</evidence>
<evidence type="ECO:0000256" key="3">
    <source>
        <dbReference type="ARBA" id="ARBA00022664"/>
    </source>
</evidence>
<feature type="compositionally biased region" description="Low complexity" evidence="5">
    <location>
        <begin position="44"/>
        <end position="55"/>
    </location>
</feature>
<feature type="region of interest" description="Disordered" evidence="5">
    <location>
        <begin position="457"/>
        <end position="619"/>
    </location>
</feature>
<dbReference type="GO" id="GO:0006397">
    <property type="term" value="P:mRNA processing"/>
    <property type="evidence" value="ECO:0007669"/>
    <property type="project" value="UniProtKB-KW"/>
</dbReference>
<feature type="compositionally biased region" description="Pro residues" evidence="5">
    <location>
        <begin position="529"/>
        <end position="538"/>
    </location>
</feature>
<dbReference type="PANTHER" id="PTHR13484:SF0">
    <property type="entry name" value="PRE-MRNA 3'-END-PROCESSING FACTOR FIP1"/>
    <property type="match status" value="1"/>
</dbReference>
<sequence length="619" mass="66169">MYVALYKPISVKDFSDLEHCRDDEDEFLYGLSSNQEQGQPQGRSQSATSSASVSQPKPVENTLVTNGIVSQLEAAAENQIARQQAQSEQQQEFDQDEQQNDGIAQEDGSEEGAVEGGGESEEDEEEDIEIIMEATPRSIDFRQNAQGRPPQNRTASATQPTHTPVKAPQPTLTTEYTPIQRGVVATPSKIPQLPTAAPAQPISSTTGVPVDESSNVDPSTLPPAVAPPSHPKIDPNETGMLDGRSIFEVDISAMSEKPWRRPGSDISDWFNYGFDEISWEAYCYRRREMGEVAGVMKVNVLNFAGMQEDQLTALPPEVRQMVMTGTSAMMNQMNQINQAVAGAGNNGMGDMGMNPGMMPPGMMMDMSGNMGMMNHPMAGMGMNGDMGMGQMGGGMPMDGQAQGGMPGGGMGGPVPGSATPEQVAGMGMMQDAGFPGAMGMGMEFGIQDQNQIFQGMDQGQTVPPSAPGGAATPVPGATRPGVQTPQSFAGRGRGVVPGPGVRGRGFPVRGRGRGMYGGVEGAPTAPARPASPLPPNVPTGPRNQNKYKDRDGNAPAVDGLDYGGERERERDPRDPRADRDRDRDRREKTRTPSREPDDRASRKRRSSPGLDDGRSSKRR</sequence>
<protein>
    <recommendedName>
        <fullName evidence="6">Pre-mRNA polyadenylation factor Fip1 domain-containing protein</fullName>
    </recommendedName>
</protein>
<reference evidence="7 8" key="1">
    <citation type="submission" date="2015-12" db="EMBL/GenBank/DDBJ databases">
        <title>Draft genome sequence of Moniliophthora roreri, the causal agent of frosty pod rot of cacao.</title>
        <authorList>
            <person name="Aime M.C."/>
            <person name="Diaz-Valderrama J.R."/>
            <person name="Kijpornyongpan T."/>
            <person name="Phillips-Mora W."/>
        </authorList>
    </citation>
    <scope>NUCLEOTIDE SEQUENCE [LARGE SCALE GENOMIC DNA]</scope>
    <source>
        <strain evidence="7 8">MCA 2952</strain>
    </source>
</reference>
<feature type="region of interest" description="Disordered" evidence="5">
    <location>
        <begin position="26"/>
        <end position="60"/>
    </location>
</feature>
<evidence type="ECO:0000256" key="4">
    <source>
        <dbReference type="ARBA" id="ARBA00023242"/>
    </source>
</evidence>
<feature type="compositionally biased region" description="Acidic residues" evidence="5">
    <location>
        <begin position="107"/>
        <end position="130"/>
    </location>
</feature>
<evidence type="ECO:0000256" key="5">
    <source>
        <dbReference type="SAM" id="MobiDB-lite"/>
    </source>
</evidence>
<dbReference type="AlphaFoldDB" id="A0A0W0FRY4"/>
<feature type="domain" description="Pre-mRNA polyadenylation factor Fip1" evidence="6">
    <location>
        <begin position="248"/>
        <end position="289"/>
    </location>
</feature>
<feature type="compositionally biased region" description="Pro residues" evidence="5">
    <location>
        <begin position="220"/>
        <end position="230"/>
    </location>
</feature>
<evidence type="ECO:0000313" key="8">
    <source>
        <dbReference type="Proteomes" id="UP000054988"/>
    </source>
</evidence>
<dbReference type="InterPro" id="IPR007854">
    <property type="entry name" value="Fip1_dom"/>
</dbReference>
<comment type="similarity">
    <text evidence="2">Belongs to the FIP1 family.</text>
</comment>
<dbReference type="Pfam" id="PF05182">
    <property type="entry name" value="Fip1"/>
    <property type="match status" value="1"/>
</dbReference>
<dbReference type="GO" id="GO:0005847">
    <property type="term" value="C:mRNA cleavage and polyadenylation specificity factor complex"/>
    <property type="evidence" value="ECO:0007669"/>
    <property type="project" value="TreeGrafter"/>
</dbReference>
<keyword evidence="4" id="KW-0539">Nucleus</keyword>
<dbReference type="eggNOG" id="KOG1049">
    <property type="taxonomic scope" value="Eukaryota"/>
</dbReference>
<evidence type="ECO:0000256" key="2">
    <source>
        <dbReference type="ARBA" id="ARBA00007459"/>
    </source>
</evidence>
<organism evidence="7 8">
    <name type="scientific">Moniliophthora roreri</name>
    <name type="common">Frosty pod rot fungus</name>
    <name type="synonym">Monilia roreri</name>
    <dbReference type="NCBI Taxonomy" id="221103"/>
    <lineage>
        <taxon>Eukaryota</taxon>
        <taxon>Fungi</taxon>
        <taxon>Dikarya</taxon>
        <taxon>Basidiomycota</taxon>
        <taxon>Agaricomycotina</taxon>
        <taxon>Agaricomycetes</taxon>
        <taxon>Agaricomycetidae</taxon>
        <taxon>Agaricales</taxon>
        <taxon>Marasmiineae</taxon>
        <taxon>Marasmiaceae</taxon>
        <taxon>Moniliophthora</taxon>
    </lineage>
</organism>
<evidence type="ECO:0000256" key="1">
    <source>
        <dbReference type="ARBA" id="ARBA00004123"/>
    </source>
</evidence>
<evidence type="ECO:0000259" key="6">
    <source>
        <dbReference type="Pfam" id="PF05182"/>
    </source>
</evidence>
<accession>A0A0W0FRY4</accession>
<feature type="compositionally biased region" description="Low complexity" evidence="5">
    <location>
        <begin position="461"/>
        <end position="481"/>
    </location>
</feature>
<dbReference type="PANTHER" id="PTHR13484">
    <property type="entry name" value="FIP1-LIKE 1 PROTEIN"/>
    <property type="match status" value="1"/>
</dbReference>
<dbReference type="InterPro" id="IPR051187">
    <property type="entry name" value="Pre-mRNA_3'-end_processing_reg"/>
</dbReference>
<gene>
    <name evidence="7" type="ORF">WG66_8360</name>
</gene>
<keyword evidence="3" id="KW-0507">mRNA processing</keyword>
<feature type="region of interest" description="Disordered" evidence="5">
    <location>
        <begin position="76"/>
        <end position="240"/>
    </location>
</feature>
<feature type="compositionally biased region" description="Basic and acidic residues" evidence="5">
    <location>
        <begin position="563"/>
        <end position="600"/>
    </location>
</feature>